<feature type="binding site" evidence="7">
    <location>
        <begin position="367"/>
        <end position="368"/>
    </location>
    <ligand>
        <name>substrate</name>
    </ligand>
</feature>
<proteinExistence type="inferred from homology"/>
<feature type="binding site" evidence="7">
    <location>
        <position position="200"/>
    </location>
    <ligand>
        <name>substrate</name>
    </ligand>
</feature>
<dbReference type="InterPro" id="IPR017853">
    <property type="entry name" value="GH"/>
</dbReference>
<dbReference type="InterPro" id="IPR031704">
    <property type="entry name" value="Glyco_hydro_36_N"/>
</dbReference>
<organism evidence="10 11">
    <name type="scientific">Lactococcus lactis</name>
    <dbReference type="NCBI Taxonomy" id="1358"/>
    <lineage>
        <taxon>Bacteria</taxon>
        <taxon>Bacillati</taxon>
        <taxon>Bacillota</taxon>
        <taxon>Bacilli</taxon>
        <taxon>Lactobacillales</taxon>
        <taxon>Streptococcaceae</taxon>
        <taxon>Lactococcus</taxon>
    </lineage>
</organism>
<dbReference type="RefSeq" id="WP_278216229.1">
    <property type="nucleotide sequence ID" value="NZ_JAOWLP010000005.1"/>
</dbReference>
<evidence type="ECO:0000259" key="8">
    <source>
        <dbReference type="Pfam" id="PF16874"/>
    </source>
</evidence>
<feature type="domain" description="Glycosyl hydrolase family 36 N-terminal" evidence="9">
    <location>
        <begin position="29"/>
        <end position="286"/>
    </location>
</feature>
<feature type="binding site" evidence="7">
    <location>
        <position position="527"/>
    </location>
    <ligand>
        <name>substrate</name>
    </ligand>
</feature>
<dbReference type="InterPro" id="IPR013785">
    <property type="entry name" value="Aldolase_TIM"/>
</dbReference>
<dbReference type="PRINTS" id="PR00743">
    <property type="entry name" value="GLHYDRLASE36"/>
</dbReference>
<evidence type="ECO:0000256" key="2">
    <source>
        <dbReference type="ARBA" id="ARBA00012755"/>
    </source>
</evidence>
<dbReference type="Gene3D" id="3.20.20.70">
    <property type="entry name" value="Aldolase class I"/>
    <property type="match status" value="1"/>
</dbReference>
<feature type="domain" description="Glycosyl hydrolase family 36 C-terminal" evidence="8">
    <location>
        <begin position="648"/>
        <end position="722"/>
    </location>
</feature>
<comment type="catalytic activity">
    <reaction evidence="1 5">
        <text>Hydrolysis of terminal, non-reducing alpha-D-galactose residues in alpha-D-galactosides, including galactose oligosaccharides, galactomannans and galactolipids.</text>
        <dbReference type="EC" id="3.2.1.22"/>
    </reaction>
</comment>
<dbReference type="InterPro" id="IPR038417">
    <property type="entry name" value="Alpga-gal_N_sf"/>
</dbReference>
<dbReference type="InterPro" id="IPR013780">
    <property type="entry name" value="Glyco_hydro_b"/>
</dbReference>
<evidence type="ECO:0000256" key="5">
    <source>
        <dbReference type="PIRNR" id="PIRNR005536"/>
    </source>
</evidence>
<reference evidence="10" key="2">
    <citation type="journal article" date="2023" name="Food Microbiol.">
        <title>Evaluation of the fermentation potential of lactic acid bacteria isolated from herbs, fruits and vegetables as starter cultures in nut-based milk alternatives.</title>
        <authorList>
            <person name="Huang W."/>
            <person name="Dong A."/>
            <person name="Pham H.T."/>
            <person name="Zhou C."/>
            <person name="Huo Z."/>
            <person name="Watjen A.P."/>
            <person name="Prakash S."/>
            <person name="Bang-Berthelsen C.H."/>
            <person name="Turner M.S."/>
        </authorList>
    </citation>
    <scope>NUCLEOTIDE SEQUENCE</scope>
    <source>
        <strain evidence="10">581</strain>
    </source>
</reference>
<dbReference type="InterPro" id="IPR002252">
    <property type="entry name" value="Glyco_hydro_36"/>
</dbReference>
<evidence type="ECO:0000256" key="3">
    <source>
        <dbReference type="ARBA" id="ARBA00022801"/>
    </source>
</evidence>
<dbReference type="PANTHER" id="PTHR43053:SF3">
    <property type="entry name" value="ALPHA-GALACTOSIDASE C-RELATED"/>
    <property type="match status" value="1"/>
</dbReference>
<feature type="binding site" evidence="7">
    <location>
        <position position="549"/>
    </location>
    <ligand>
        <name>substrate</name>
    </ligand>
</feature>
<evidence type="ECO:0000313" key="11">
    <source>
        <dbReference type="Proteomes" id="UP001152656"/>
    </source>
</evidence>
<feature type="binding site" evidence="7">
    <location>
        <begin position="477"/>
        <end position="481"/>
    </location>
    <ligand>
        <name>substrate</name>
    </ligand>
</feature>
<dbReference type="GO" id="GO:0016052">
    <property type="term" value="P:carbohydrate catabolic process"/>
    <property type="evidence" value="ECO:0007669"/>
    <property type="project" value="InterPro"/>
</dbReference>
<dbReference type="Pfam" id="PF16875">
    <property type="entry name" value="Glyco_hydro_36N"/>
    <property type="match status" value="1"/>
</dbReference>
<comment type="similarity">
    <text evidence="5">Belongs to the glycosyl hydrolase.</text>
</comment>
<dbReference type="GO" id="GO:0004557">
    <property type="term" value="F:alpha-galactosidase activity"/>
    <property type="evidence" value="ECO:0007669"/>
    <property type="project" value="UniProtKB-UniRule"/>
</dbReference>
<feature type="binding site" evidence="7">
    <location>
        <position position="444"/>
    </location>
    <ligand>
        <name>substrate</name>
    </ligand>
</feature>
<evidence type="ECO:0000256" key="7">
    <source>
        <dbReference type="PIRSR" id="PIRSR005536-2"/>
    </source>
</evidence>
<comment type="caution">
    <text evidence="10">The sequence shown here is derived from an EMBL/GenBank/DDBJ whole genome shotgun (WGS) entry which is preliminary data.</text>
</comment>
<reference evidence="10" key="1">
    <citation type="submission" date="2022-10" db="EMBL/GenBank/DDBJ databases">
        <authorList>
            <person name="Turner M.S."/>
            <person name="Huang W."/>
        </authorList>
    </citation>
    <scope>NUCLEOTIDE SEQUENCE</scope>
    <source>
        <strain evidence="10">581</strain>
    </source>
</reference>
<evidence type="ECO:0000313" key="10">
    <source>
        <dbReference type="EMBL" id="MDG4981428.1"/>
    </source>
</evidence>
<evidence type="ECO:0000256" key="4">
    <source>
        <dbReference type="ARBA" id="ARBA00023295"/>
    </source>
</evidence>
<dbReference type="EMBL" id="JAOWLP010000005">
    <property type="protein sequence ID" value="MDG4981428.1"/>
    <property type="molecule type" value="Genomic_DNA"/>
</dbReference>
<keyword evidence="4 5" id="KW-0326">Glycosidase</keyword>
<dbReference type="Proteomes" id="UP001152656">
    <property type="component" value="Unassembled WGS sequence"/>
</dbReference>
<name>A0A9X4S2F9_9LACT</name>
<protein>
    <recommendedName>
        <fullName evidence="2 5">Alpha-galactosidase</fullName>
        <ecNumber evidence="2 5">3.2.1.22</ecNumber>
    </recommendedName>
</protein>
<dbReference type="InterPro" id="IPR050985">
    <property type="entry name" value="Alpha-glycosidase_related"/>
</dbReference>
<dbReference type="Pfam" id="PF02065">
    <property type="entry name" value="Melibiase"/>
    <property type="match status" value="1"/>
</dbReference>
<dbReference type="Pfam" id="PF16874">
    <property type="entry name" value="Glyco_hydro_36C"/>
    <property type="match status" value="1"/>
</dbReference>
<sequence length="726" mass="82438">MGIFIDEAKKLFTLQTNKSTYQMKIGKLGNLLHLYYGAKIANEDLSYLLFDGESHFAPYPHGTTNRTGSLDILPQEFPSCGTGDFRSLGFDVENSDGTHIADLKFKSYEFLKGKYKLESLPTFYATSDDTVESIKITLIDEISGVEVRLYYAVFEEKDIITRAVRVKNTGKEKVTINKLQSVVLDIPQGDFELLHFHGRWAMERQKEFLSIRHGMISFGSNYGVSGNRQNPGFIIMNSKTTENHGECYGFNLVYSGNFTATAEQASLGQTRITLGLGDSSFAWVLKQNEIFEAPEAVMTFSNQGLTKVSQNFHDLIRENLYKGEYVGKSRPVLINNWEATYFDFTGKKLISLAESAKEIGADLLVMDDGWFGNRNDDNRALGDWFVNEKKLGMPLSELSMKINGLGLKFGIWIEPEMISEDSDLYRSHPEWALKFPKRKPLLGRNQLVLDLSKKEVRDYIFKLLIDIFDSVNLEYVKWDMNRPISDWYSNGLASVNQGELQHRYILGLYDLMEKLTKRYPSVLFEGCASGGARFDLGMLAFQPQIWSSDNTDPINRLNIQQGTSYLYPISTMGSHVSISPNHQNGRTTPFDTRINVAMSGTFGYELDVEKLSDTEKKLAKRATEKYKKYQNLIFEGDYYRLETLSNLTAWQIVSKNRKKSLVTIVATELVGNPPFNYIRLHGLDADATYESNGKTYKGDSLMNAGIRLAQSQGDYPSEQIYLKRLN</sequence>
<dbReference type="SUPFAM" id="SSF51445">
    <property type="entry name" value="(Trans)glycosidases"/>
    <property type="match status" value="1"/>
</dbReference>
<evidence type="ECO:0000259" key="9">
    <source>
        <dbReference type="Pfam" id="PF16875"/>
    </source>
</evidence>
<gene>
    <name evidence="10" type="ORF">OGZ39_07130</name>
</gene>
<dbReference type="Gene3D" id="2.60.40.1180">
    <property type="entry name" value="Golgi alpha-mannosidase II"/>
    <property type="match status" value="1"/>
</dbReference>
<dbReference type="EC" id="3.2.1.22" evidence="2 5"/>
<dbReference type="PIRSF" id="PIRSF005536">
    <property type="entry name" value="Agal"/>
    <property type="match status" value="1"/>
</dbReference>
<dbReference type="Gene3D" id="2.70.98.60">
    <property type="entry name" value="alpha-galactosidase from lactobacil brevis"/>
    <property type="match status" value="1"/>
</dbReference>
<dbReference type="FunFam" id="3.20.20.70:FF:000118">
    <property type="entry name" value="Alpha-galactosidase"/>
    <property type="match status" value="1"/>
</dbReference>
<keyword evidence="3 5" id="KW-0378">Hydrolase</keyword>
<evidence type="ECO:0000256" key="1">
    <source>
        <dbReference type="ARBA" id="ARBA00001255"/>
    </source>
</evidence>
<dbReference type="AlphaFoldDB" id="A0A9X4S2F9"/>
<dbReference type="PANTHER" id="PTHR43053">
    <property type="entry name" value="GLYCOSIDASE FAMILY 31"/>
    <property type="match status" value="1"/>
</dbReference>
<dbReference type="InterPro" id="IPR031705">
    <property type="entry name" value="Glyco_hydro_36_C"/>
</dbReference>
<feature type="active site" description="Nucleophile" evidence="6">
    <location>
        <position position="479"/>
    </location>
</feature>
<evidence type="ECO:0000256" key="6">
    <source>
        <dbReference type="PIRSR" id="PIRSR005536-1"/>
    </source>
</evidence>
<dbReference type="CDD" id="cd14791">
    <property type="entry name" value="GH36"/>
    <property type="match status" value="1"/>
</dbReference>
<accession>A0A9X4S2F9</accession>
<feature type="active site" description="Proton donor" evidence="6">
    <location>
        <position position="549"/>
    </location>
</feature>